<dbReference type="EMBL" id="JAUIZM010000027">
    <property type="protein sequence ID" value="KAK1351792.1"/>
    <property type="molecule type" value="Genomic_DNA"/>
</dbReference>
<dbReference type="GO" id="GO:0016799">
    <property type="term" value="F:hydrolase activity, hydrolyzing N-glycosyl compounds"/>
    <property type="evidence" value="ECO:0007669"/>
    <property type="project" value="InterPro"/>
</dbReference>
<protein>
    <submittedName>
        <fullName evidence="3">Uridine nucleosidase 1</fullName>
    </submittedName>
</protein>
<accession>A0AAD8GNY1</accession>
<keyword evidence="4" id="KW-1185">Reference proteome</keyword>
<proteinExistence type="inferred from homology"/>
<reference evidence="3" key="2">
    <citation type="submission" date="2023-05" db="EMBL/GenBank/DDBJ databases">
        <authorList>
            <person name="Schelkunov M.I."/>
        </authorList>
    </citation>
    <scope>NUCLEOTIDE SEQUENCE</scope>
    <source>
        <strain evidence="3">Hsosn_3</strain>
        <tissue evidence="3">Leaf</tissue>
    </source>
</reference>
<sequence>MQNGIHSGHVQTGNQDPFCLVKGGTGRCEDGYTKEVSGPEGVRVLVVANAKPNRNLSDPLDRQFLTSLLDVLTKPHQNSGRFNFSTHAGDFLALLYLLKLPPKVINLKAILVTSTGWANAATVDVVYDMLHMMGRDDIPVGLGEFFAFNQSVSPNSNVGNCKYSKAIPHGSGGLLDSDTLYGFARDLPGSLRRYTAQNAVNNGTPTDTDKLETRQPFAMEIWESIVKSLDPGSKITILNNRPLTNLAKIISSNKSISSCIEDVFIVGGSINYDKDERGNVINIPSNNYAEMNMFLDPLAAKTVFESELNVTLIPLDVQRTVGSYARIIKKLRYTRNTPEASFSWRLLSALQTLQLKNHRYQHMETFLGEVLVAVILAGDNSTLKSEFHVKSIKVLATGDVSNDGQIYIDKKEGKPVKVLTNLESSGYYGLFANRLGDNKQSAIVGSFEEQRSIWSRSTN</sequence>
<feature type="domain" description="Inosine/uridine-preferring nucleoside hydrolase" evidence="2">
    <location>
        <begin position="89"/>
        <end position="425"/>
    </location>
</feature>
<evidence type="ECO:0000256" key="1">
    <source>
        <dbReference type="ARBA" id="ARBA00009176"/>
    </source>
</evidence>
<dbReference type="InterPro" id="IPR001910">
    <property type="entry name" value="Inosine/uridine_hydrolase_dom"/>
</dbReference>
<reference evidence="3" key="1">
    <citation type="submission" date="2023-02" db="EMBL/GenBank/DDBJ databases">
        <title>Genome of toxic invasive species Heracleum sosnowskyi carries increased number of genes despite the absence of recent whole-genome duplications.</title>
        <authorList>
            <person name="Schelkunov M."/>
            <person name="Shtratnikova V."/>
            <person name="Makarenko M."/>
            <person name="Klepikova A."/>
            <person name="Omelchenko D."/>
            <person name="Novikova G."/>
            <person name="Obukhova E."/>
            <person name="Bogdanov V."/>
            <person name="Penin A."/>
            <person name="Logacheva M."/>
        </authorList>
    </citation>
    <scope>NUCLEOTIDE SEQUENCE</scope>
    <source>
        <strain evidence="3">Hsosn_3</strain>
        <tissue evidence="3">Leaf</tissue>
    </source>
</reference>
<dbReference type="Proteomes" id="UP001237642">
    <property type="component" value="Unassembled WGS sequence"/>
</dbReference>
<evidence type="ECO:0000313" key="4">
    <source>
        <dbReference type="Proteomes" id="UP001237642"/>
    </source>
</evidence>
<dbReference type="PANTHER" id="PTHR46692:SF1">
    <property type="entry name" value="NUCLEOSIDE HYDROLASE 3-RELATED"/>
    <property type="match status" value="1"/>
</dbReference>
<dbReference type="Gene3D" id="3.90.245.10">
    <property type="entry name" value="Ribonucleoside hydrolase-like"/>
    <property type="match status" value="1"/>
</dbReference>
<organism evidence="3 4">
    <name type="scientific">Heracleum sosnowskyi</name>
    <dbReference type="NCBI Taxonomy" id="360622"/>
    <lineage>
        <taxon>Eukaryota</taxon>
        <taxon>Viridiplantae</taxon>
        <taxon>Streptophyta</taxon>
        <taxon>Embryophyta</taxon>
        <taxon>Tracheophyta</taxon>
        <taxon>Spermatophyta</taxon>
        <taxon>Magnoliopsida</taxon>
        <taxon>eudicotyledons</taxon>
        <taxon>Gunneridae</taxon>
        <taxon>Pentapetalae</taxon>
        <taxon>asterids</taxon>
        <taxon>campanulids</taxon>
        <taxon>Apiales</taxon>
        <taxon>Apiaceae</taxon>
        <taxon>Apioideae</taxon>
        <taxon>apioid superclade</taxon>
        <taxon>Tordylieae</taxon>
        <taxon>Tordyliinae</taxon>
        <taxon>Heracleum</taxon>
    </lineage>
</organism>
<dbReference type="InterPro" id="IPR036452">
    <property type="entry name" value="Ribo_hydro-like"/>
</dbReference>
<dbReference type="Pfam" id="PF01156">
    <property type="entry name" value="IU_nuc_hydro"/>
    <property type="match status" value="1"/>
</dbReference>
<dbReference type="AlphaFoldDB" id="A0AAD8GNY1"/>
<comment type="caution">
    <text evidence="3">The sequence shown here is derived from an EMBL/GenBank/DDBJ whole genome shotgun (WGS) entry which is preliminary data.</text>
</comment>
<dbReference type="SUPFAM" id="SSF53590">
    <property type="entry name" value="Nucleoside hydrolase"/>
    <property type="match status" value="1"/>
</dbReference>
<gene>
    <name evidence="3" type="ORF">POM88_054075</name>
</gene>
<evidence type="ECO:0000313" key="3">
    <source>
        <dbReference type="EMBL" id="KAK1351792.1"/>
    </source>
</evidence>
<dbReference type="PANTHER" id="PTHR46692">
    <property type="entry name" value="INOSINE-URIDINE PREFERRING NUCLEOSIDE HYDROLASE FAMILY PROTEIN"/>
    <property type="match status" value="1"/>
</dbReference>
<comment type="similarity">
    <text evidence="1">Belongs to the IUNH family.</text>
</comment>
<evidence type="ECO:0000259" key="2">
    <source>
        <dbReference type="Pfam" id="PF01156"/>
    </source>
</evidence>
<name>A0AAD8GNY1_9APIA</name>